<organism evidence="2 3">
    <name type="scientific">Lentzea tibetensis</name>
    <dbReference type="NCBI Taxonomy" id="2591470"/>
    <lineage>
        <taxon>Bacteria</taxon>
        <taxon>Bacillati</taxon>
        <taxon>Actinomycetota</taxon>
        <taxon>Actinomycetes</taxon>
        <taxon>Pseudonocardiales</taxon>
        <taxon>Pseudonocardiaceae</taxon>
        <taxon>Lentzea</taxon>
    </lineage>
</organism>
<name>A0A563EF61_9PSEU</name>
<proteinExistence type="predicted"/>
<dbReference type="OrthoDB" id="3313640at2"/>
<comment type="caution">
    <text evidence="2">The sequence shown here is derived from an EMBL/GenBank/DDBJ whole genome shotgun (WGS) entry which is preliminary data.</text>
</comment>
<dbReference type="RefSeq" id="WP_146361006.1">
    <property type="nucleotide sequence ID" value="NZ_VOBR01000058.1"/>
</dbReference>
<dbReference type="InterPro" id="IPR008490">
    <property type="entry name" value="Transposase_InsH_N"/>
</dbReference>
<protein>
    <submittedName>
        <fullName evidence="2">Transposase</fullName>
    </submittedName>
</protein>
<evidence type="ECO:0000313" key="2">
    <source>
        <dbReference type="EMBL" id="TWP43804.1"/>
    </source>
</evidence>
<sequence length="278" mass="30584">MTLGRAPRQAGLLRSTVEFCEGRVAADSIYGVLHRECFALFPDEMFADLFADAGRRSVPPMIVAVVMVLQRVEGLSDREAVERFAFDARWKYAAGGLDFGYPGFVHTVLVDMRARLARSDRPDRIFEVVLGVARRAGLVGRKRVLDSTPLYDAVATMDTVTLIRSAIRGLLRATDRDLETQLRSVIGSGDDYATAAKPRVDWDDPAAREALIDSRARDGFAMLGLLNGRDLDTEVEQAARLLATALGQDLAEESEGAFRIARKVAPDRVISTVDPETR</sequence>
<dbReference type="Pfam" id="PF05598">
    <property type="entry name" value="DUF772"/>
    <property type="match status" value="1"/>
</dbReference>
<gene>
    <name evidence="2" type="ORF">FKR81_41915</name>
</gene>
<feature type="domain" description="Transposase InsH N-terminal" evidence="1">
    <location>
        <begin position="43"/>
        <end position="115"/>
    </location>
</feature>
<evidence type="ECO:0000313" key="3">
    <source>
        <dbReference type="Proteomes" id="UP000316639"/>
    </source>
</evidence>
<accession>A0A563EF61</accession>
<dbReference type="Proteomes" id="UP000316639">
    <property type="component" value="Unassembled WGS sequence"/>
</dbReference>
<feature type="non-terminal residue" evidence="2">
    <location>
        <position position="278"/>
    </location>
</feature>
<evidence type="ECO:0000259" key="1">
    <source>
        <dbReference type="Pfam" id="PF05598"/>
    </source>
</evidence>
<dbReference type="EMBL" id="VOBR01000058">
    <property type="protein sequence ID" value="TWP43804.1"/>
    <property type="molecule type" value="Genomic_DNA"/>
</dbReference>
<keyword evidence="3" id="KW-1185">Reference proteome</keyword>
<dbReference type="AlphaFoldDB" id="A0A563EF61"/>
<reference evidence="2 3" key="1">
    <citation type="submission" date="2019-07" db="EMBL/GenBank/DDBJ databases">
        <title>Lentzea xizangensis sp. nov., isolated from Qinghai-Tibetan Plateau Soils.</title>
        <authorList>
            <person name="Huang J."/>
        </authorList>
    </citation>
    <scope>NUCLEOTIDE SEQUENCE [LARGE SCALE GENOMIC DNA]</scope>
    <source>
        <strain evidence="2 3">FXJ1.1311</strain>
    </source>
</reference>